<name>H5ST68_ACEAU</name>
<keyword evidence="1" id="KW-0472">Membrane</keyword>
<evidence type="ECO:0000256" key="1">
    <source>
        <dbReference type="SAM" id="Phobius"/>
    </source>
</evidence>
<gene>
    <name evidence="2" type="ORF">HGMM_OP3C509</name>
</gene>
<dbReference type="Pfam" id="PF11303">
    <property type="entry name" value="DUF3105"/>
    <property type="match status" value="1"/>
</dbReference>
<dbReference type="EMBL" id="AP011802">
    <property type="protein sequence ID" value="BAL59354.1"/>
    <property type="molecule type" value="Genomic_DNA"/>
</dbReference>
<keyword evidence="1" id="KW-0812">Transmembrane</keyword>
<reference evidence="2" key="1">
    <citation type="journal article" date="2005" name="Environ. Microbiol.">
        <title>Genetic and functional properties of uncultivated thermophilic crenarchaeotes from a subsurface gold mine as revealed by analysis of genome fragments.</title>
        <authorList>
            <person name="Nunoura T."/>
            <person name="Hirayama H."/>
            <person name="Takami H."/>
            <person name="Oida H."/>
            <person name="Nishi S."/>
            <person name="Shimamura S."/>
            <person name="Suzuki Y."/>
            <person name="Inagaki F."/>
            <person name="Takai K."/>
            <person name="Nealson K.H."/>
            <person name="Horikoshi K."/>
        </authorList>
    </citation>
    <scope>NUCLEOTIDE SEQUENCE</scope>
</reference>
<accession>H5ST68</accession>
<feature type="transmembrane region" description="Helical" evidence="1">
    <location>
        <begin position="21"/>
        <end position="40"/>
    </location>
</feature>
<organism evidence="2">
    <name type="scientific">Acetithermum autotrophicum</name>
    <dbReference type="NCBI Taxonomy" id="1446466"/>
    <lineage>
        <taxon>Bacteria</taxon>
        <taxon>Candidatus Bipolaricaulota</taxon>
        <taxon>Candidatus Acetithermum</taxon>
    </lineage>
</organism>
<dbReference type="AlphaFoldDB" id="H5ST68"/>
<protein>
    <submittedName>
        <fullName evidence="2">Hypothetical conserved protein</fullName>
    </submittedName>
</protein>
<dbReference type="InterPro" id="IPR021454">
    <property type="entry name" value="DUF3105"/>
</dbReference>
<proteinExistence type="predicted"/>
<evidence type="ECO:0000313" key="2">
    <source>
        <dbReference type="EMBL" id="BAL59354.1"/>
    </source>
</evidence>
<reference evidence="2" key="2">
    <citation type="journal article" date="2012" name="PLoS ONE">
        <title>A Deeply Branching Thermophilic Bacterium with an Ancient Acetyl-CoA Pathway Dominates a Subsurface Ecosystem.</title>
        <authorList>
            <person name="Takami H."/>
            <person name="Noguchi H."/>
            <person name="Takaki Y."/>
            <person name="Uchiyama I."/>
            <person name="Toyoda A."/>
            <person name="Nishi S."/>
            <person name="Chee G.-J."/>
            <person name="Arai W."/>
            <person name="Nunoura T."/>
            <person name="Itoh T."/>
            <person name="Hattori M."/>
            <person name="Takai K."/>
        </authorList>
    </citation>
    <scope>NUCLEOTIDE SEQUENCE</scope>
</reference>
<keyword evidence="1" id="KW-1133">Transmembrane helix</keyword>
<sequence length="200" mass="22727">MAVPRRREGSRPTFSQAMRRWGLWVGVFVVALGLGGWVVYRIYFAKPGVAIPIQQPSDYELRVGETVRYNSVPPTSGPYASATTDWGIHDRPIPDEIQVHMLRLGGILVQYRPVESPALEDPVAEGLKRLIGRLRTEHVEKYCKVIVAPYPRLQKKIALTAWGRLDAFDAEEITPEIEQRIMRFLDRLMDAYNPERAGCP</sequence>